<sequence length="123" mass="13423">MARRFTPDLRAKVDWFPGSVPPCGTDSAITDAQGGGEDVAAVTVDGRFPTRQGRVPRWPRHGDAAVVGQGNYQVAPYCRKGPQTGKDTVKRIKRMNQQVRAHGVMEKVMLVTSISPTVRHGRA</sequence>
<name>A0ABQ4FVW2_9ACTN</name>
<keyword evidence="2" id="KW-1185">Reference proteome</keyword>
<comment type="caution">
    <text evidence="1">The sequence shown here is derived from an EMBL/GenBank/DDBJ whole genome shotgun (WGS) entry which is preliminary data.</text>
</comment>
<proteinExistence type="predicted"/>
<reference evidence="1 2" key="1">
    <citation type="submission" date="2021-01" db="EMBL/GenBank/DDBJ databases">
        <title>Whole genome shotgun sequence of Microbispora corallina NBRC 16416.</title>
        <authorList>
            <person name="Komaki H."/>
            <person name="Tamura T."/>
        </authorList>
    </citation>
    <scope>NUCLEOTIDE SEQUENCE [LARGE SCALE GENOMIC DNA]</scope>
    <source>
        <strain evidence="1 2">NBRC 16416</strain>
    </source>
</reference>
<gene>
    <name evidence="1" type="ORF">Mco01_18830</name>
</gene>
<evidence type="ECO:0008006" key="3">
    <source>
        <dbReference type="Google" id="ProtNLM"/>
    </source>
</evidence>
<dbReference type="Proteomes" id="UP000603904">
    <property type="component" value="Unassembled WGS sequence"/>
</dbReference>
<organism evidence="1 2">
    <name type="scientific">Microbispora corallina</name>
    <dbReference type="NCBI Taxonomy" id="83302"/>
    <lineage>
        <taxon>Bacteria</taxon>
        <taxon>Bacillati</taxon>
        <taxon>Actinomycetota</taxon>
        <taxon>Actinomycetes</taxon>
        <taxon>Streptosporangiales</taxon>
        <taxon>Streptosporangiaceae</taxon>
        <taxon>Microbispora</taxon>
    </lineage>
</organism>
<protein>
    <recommendedName>
        <fullName evidence="3">Transposase</fullName>
    </recommendedName>
</protein>
<dbReference type="EMBL" id="BOOC01000005">
    <property type="protein sequence ID" value="GIH38883.1"/>
    <property type="molecule type" value="Genomic_DNA"/>
</dbReference>
<evidence type="ECO:0000313" key="1">
    <source>
        <dbReference type="EMBL" id="GIH38883.1"/>
    </source>
</evidence>
<evidence type="ECO:0000313" key="2">
    <source>
        <dbReference type="Proteomes" id="UP000603904"/>
    </source>
</evidence>
<accession>A0ABQ4FVW2</accession>